<evidence type="ECO:0000259" key="10">
    <source>
        <dbReference type="PROSITE" id="PS51456"/>
    </source>
</evidence>
<dbReference type="AlphaFoldDB" id="A0A1B6DN56"/>
<dbReference type="Gene3D" id="1.10.10.820">
    <property type="match status" value="1"/>
</dbReference>
<keyword evidence="7 9" id="KW-0505">Motor protein</keyword>
<dbReference type="GO" id="GO:0005524">
    <property type="term" value="F:ATP binding"/>
    <property type="evidence" value="ECO:0007669"/>
    <property type="project" value="UniProtKB-UniRule"/>
</dbReference>
<dbReference type="InterPro" id="IPR010926">
    <property type="entry name" value="Myosin_TH1"/>
</dbReference>
<keyword evidence="3 9" id="KW-0547">Nucleotide-binding</keyword>
<proteinExistence type="inferred from homology"/>
<dbReference type="SUPFAM" id="SSF52540">
    <property type="entry name" value="P-loop containing nucleoside triphosphate hydrolases"/>
    <property type="match status" value="2"/>
</dbReference>
<evidence type="ECO:0000256" key="9">
    <source>
        <dbReference type="PROSITE-ProRule" id="PRU00782"/>
    </source>
</evidence>
<evidence type="ECO:0000256" key="7">
    <source>
        <dbReference type="ARBA" id="ARBA00023175"/>
    </source>
</evidence>
<dbReference type="Gene3D" id="3.40.850.10">
    <property type="entry name" value="Kinesin motor domain"/>
    <property type="match status" value="2"/>
</dbReference>
<evidence type="ECO:0000259" key="11">
    <source>
        <dbReference type="PROSITE" id="PS51757"/>
    </source>
</evidence>
<evidence type="ECO:0000256" key="5">
    <source>
        <dbReference type="ARBA" id="ARBA00023121"/>
    </source>
</evidence>
<dbReference type="GO" id="GO:0016459">
    <property type="term" value="C:myosin complex"/>
    <property type="evidence" value="ECO:0007669"/>
    <property type="project" value="UniProtKB-KW"/>
</dbReference>
<dbReference type="GO" id="GO:0007015">
    <property type="term" value="P:actin filament organization"/>
    <property type="evidence" value="ECO:0007669"/>
    <property type="project" value="TreeGrafter"/>
</dbReference>
<dbReference type="SMART" id="SM00242">
    <property type="entry name" value="MYSc"/>
    <property type="match status" value="1"/>
</dbReference>
<keyword evidence="6 9" id="KW-0518">Myosin</keyword>
<dbReference type="GO" id="GO:0000146">
    <property type="term" value="F:microfilament motor activity"/>
    <property type="evidence" value="ECO:0007669"/>
    <property type="project" value="TreeGrafter"/>
</dbReference>
<feature type="domain" description="TH1" evidence="11">
    <location>
        <begin position="870"/>
        <end position="1082"/>
    </location>
</feature>
<dbReference type="PROSITE" id="PS51757">
    <property type="entry name" value="TH1"/>
    <property type="match status" value="1"/>
</dbReference>
<name>A0A1B6DN56_9HEMI</name>
<feature type="region of interest" description="Actin-binding" evidence="9">
    <location>
        <begin position="601"/>
        <end position="623"/>
    </location>
</feature>
<comment type="subcellular location">
    <subcellularLocation>
        <location evidence="1">Cell membrane</location>
        <topology evidence="1">Peripheral membrane protein</topology>
        <orientation evidence="1">Cytoplasmic side</orientation>
    </subcellularLocation>
</comment>
<dbReference type="GO" id="GO:0006897">
    <property type="term" value="P:endocytosis"/>
    <property type="evidence" value="ECO:0007669"/>
    <property type="project" value="TreeGrafter"/>
</dbReference>
<dbReference type="FunFam" id="1.20.58.530:FF:000004">
    <property type="entry name" value="Unconventional myosin ID"/>
    <property type="match status" value="1"/>
</dbReference>
<dbReference type="Gene3D" id="1.20.58.530">
    <property type="match status" value="1"/>
</dbReference>
<dbReference type="EMBL" id="GEDC01010226">
    <property type="protein sequence ID" value="JAS27072.1"/>
    <property type="molecule type" value="Transcribed_RNA"/>
</dbReference>
<feature type="binding site" evidence="9">
    <location>
        <begin position="83"/>
        <end position="90"/>
    </location>
    <ligand>
        <name>ATP</name>
        <dbReference type="ChEBI" id="CHEBI:30616"/>
    </ligand>
</feature>
<dbReference type="GO" id="GO:0005886">
    <property type="term" value="C:plasma membrane"/>
    <property type="evidence" value="ECO:0007669"/>
    <property type="project" value="UniProtKB-SubCell"/>
</dbReference>
<dbReference type="Pfam" id="PF00612">
    <property type="entry name" value="IQ"/>
    <property type="match status" value="1"/>
</dbReference>
<dbReference type="GO" id="GO:0007368">
    <property type="term" value="P:determination of left/right symmetry"/>
    <property type="evidence" value="ECO:0007669"/>
    <property type="project" value="UniProtKB-ARBA"/>
</dbReference>
<dbReference type="Pfam" id="PF06017">
    <property type="entry name" value="Myosin_TH1"/>
    <property type="match status" value="1"/>
</dbReference>
<evidence type="ECO:0000256" key="3">
    <source>
        <dbReference type="ARBA" id="ARBA00022741"/>
    </source>
</evidence>
<evidence type="ECO:0000256" key="4">
    <source>
        <dbReference type="ARBA" id="ARBA00022840"/>
    </source>
</evidence>
<evidence type="ECO:0008006" key="13">
    <source>
        <dbReference type="Google" id="ProtNLM"/>
    </source>
</evidence>
<dbReference type="Gene3D" id="1.20.120.720">
    <property type="entry name" value="Myosin VI head, motor domain, U50 subdomain"/>
    <property type="match status" value="2"/>
</dbReference>
<dbReference type="Gene3D" id="1.20.5.190">
    <property type="match status" value="1"/>
</dbReference>
<dbReference type="GO" id="GO:0007498">
    <property type="term" value="P:mesoderm development"/>
    <property type="evidence" value="ECO:0007669"/>
    <property type="project" value="UniProtKB-ARBA"/>
</dbReference>
<protein>
    <recommendedName>
        <fullName evidence="13">Myosin motor domain-containing protein</fullName>
    </recommendedName>
</protein>
<dbReference type="Pfam" id="PF00063">
    <property type="entry name" value="Myosin_head"/>
    <property type="match status" value="2"/>
</dbReference>
<dbReference type="GO" id="GO:0051015">
    <property type="term" value="F:actin filament binding"/>
    <property type="evidence" value="ECO:0007669"/>
    <property type="project" value="TreeGrafter"/>
</dbReference>
<dbReference type="GO" id="GO:0048803">
    <property type="term" value="P:imaginal disc-derived male genitalia morphogenesis"/>
    <property type="evidence" value="ECO:0007669"/>
    <property type="project" value="UniProtKB-ARBA"/>
</dbReference>
<keyword evidence="8 9" id="KW-0009">Actin-binding</keyword>
<feature type="non-terminal residue" evidence="12">
    <location>
        <position position="1"/>
    </location>
</feature>
<dbReference type="PROSITE" id="PS51456">
    <property type="entry name" value="MYOSIN_MOTOR"/>
    <property type="match status" value="1"/>
</dbReference>
<dbReference type="GO" id="GO:0030048">
    <property type="term" value="P:actin filament-based movement"/>
    <property type="evidence" value="ECO:0007669"/>
    <property type="project" value="TreeGrafter"/>
</dbReference>
<comment type="similarity">
    <text evidence="2 9">Belongs to the TRAFAC class myosin-kinesin ATPase superfamily. Myosin family.</text>
</comment>
<dbReference type="InterPro" id="IPR001609">
    <property type="entry name" value="Myosin_head_motor_dom-like"/>
</dbReference>
<keyword evidence="5" id="KW-0446">Lipid-binding</keyword>
<accession>A0A1B6DN56</accession>
<dbReference type="PANTHER" id="PTHR13140:SF802">
    <property type="entry name" value="UNCONVENTIONAL MYOSIN-IB ISOFORM X1"/>
    <property type="match status" value="1"/>
</dbReference>
<sequence length="1082" mass="125232">LNEDTFIANLHQRFKRDHIYTYIGNVLVSINPYKKLALYSTALAKEYKRRGPFQLPPHIFAIAGSAYRWLRDRNEDQCVVVSGESGSGKTEAAKMVLQFVAVTSTAEDVIRDRLIHSSPLLEAFGNAKTYRNDNSSRFGKYIDIEFDYKGDPLGGIITNYLLEKSRVTSQLQGERNFHIFYQLLIGADIHLLKCLKLQRNLDNYVFLRCSRSLYMETVDDKRDFLNTRKALDLLGFLPEEIYNVFKVVASVLKLGNISFIPSNNIDGTEGCIISNDYELYEVCHLLETDMASLRRAFTQRSVTLVPAYCPSSPGRLSPCYNRELYEVCELLDTETTCLQTAVTSRSLIPESCEPHLVTELSAAEATHSRDALCKALYSRLFTWLVNRINDSIKVRKYGKRKVMGILDVYGFEMMEKNSFEQFIINFCNEKLHQVITESTLKQEQEEYVREDISWTHVDYFNNSPVCNLIEKNNHGILSLLDEESNKLNFSEESFLARLTALCSSQSHNFIDRRNRQYVTTPATSDNSLPQNCFRLRHFAGTVTYSVVGFIEKNNDFLHRDLSIAMFRCRHPLMKILFPEGNPRRPTVKRPTTTGAQFKIAIDGLVRNISSKQPHYVRCIKPNELKQPRIFEMALVQHQVRYLGLLETVRVRRCGFCYRLSYSQFLSRYKMLSLQTWPCWLGTPVEGVSYLIKDLPIPGAEFAFGRTKLFVRSPRSVFELEEFRRERLEDLATLIQKIWRGYRKKKEFLKKRKSQIIIAAAWRSWRAREEYRILKRRKQIEWAVNVIQRHFICWKRIQFLLKLSKELTTESESPVCRDWPPCHCRLTEASMLLCRLHHKWRCHQYRLRFDQTARNRMREKVTASIIFKERKASYSRSVSHPFLGDYVRLRQNVQWKKICVENNDQYVVFADIINKITRSSGKFVPILFVLSTSSMLILDQRTLQIKYRVPATEIYRLSLSPYLDDIAVFHVKAPSPCSDTSSEPGIPSGGTILPPGCLFQSEFAKKKGDFVFQTGHVIEIVTKLFLVVQNAVGKPPQVNISTEFEANFGQQTVAVLFKCTGLPEVQSGQIRIVRKGNKMEVLV</sequence>
<gene>
    <name evidence="12" type="ORF">g.25097</name>
</gene>
<organism evidence="12">
    <name type="scientific">Clastoptera arizonana</name>
    <name type="common">Arizona spittle bug</name>
    <dbReference type="NCBI Taxonomy" id="38151"/>
    <lineage>
        <taxon>Eukaryota</taxon>
        <taxon>Metazoa</taxon>
        <taxon>Ecdysozoa</taxon>
        <taxon>Arthropoda</taxon>
        <taxon>Hexapoda</taxon>
        <taxon>Insecta</taxon>
        <taxon>Pterygota</taxon>
        <taxon>Neoptera</taxon>
        <taxon>Paraneoptera</taxon>
        <taxon>Hemiptera</taxon>
        <taxon>Auchenorrhyncha</taxon>
        <taxon>Cercopoidea</taxon>
        <taxon>Clastopteridae</taxon>
        <taxon>Clastoptera</taxon>
    </lineage>
</organism>
<reference evidence="12" key="1">
    <citation type="submission" date="2015-12" db="EMBL/GenBank/DDBJ databases">
        <title>De novo transcriptome assembly of four potential Pierce s Disease insect vectors from Arizona vineyards.</title>
        <authorList>
            <person name="Tassone E.E."/>
        </authorList>
    </citation>
    <scope>NUCLEOTIDE SEQUENCE</scope>
</reference>
<dbReference type="InterPro" id="IPR036961">
    <property type="entry name" value="Kinesin_motor_dom_sf"/>
</dbReference>
<dbReference type="InterPro" id="IPR000048">
    <property type="entry name" value="IQ_motif_EF-hand-BS"/>
</dbReference>
<dbReference type="PRINTS" id="PR00193">
    <property type="entry name" value="MYOSINHEAVY"/>
</dbReference>
<evidence type="ECO:0000256" key="6">
    <source>
        <dbReference type="ARBA" id="ARBA00023123"/>
    </source>
</evidence>
<dbReference type="GO" id="GO:0005902">
    <property type="term" value="C:microvillus"/>
    <property type="evidence" value="ECO:0007669"/>
    <property type="project" value="TreeGrafter"/>
</dbReference>
<evidence type="ECO:0000256" key="2">
    <source>
        <dbReference type="ARBA" id="ARBA00008314"/>
    </source>
</evidence>
<evidence type="ECO:0000256" key="8">
    <source>
        <dbReference type="ARBA" id="ARBA00023203"/>
    </source>
</evidence>
<dbReference type="Gene3D" id="6.20.240.20">
    <property type="match status" value="1"/>
</dbReference>
<dbReference type="SMART" id="SM00015">
    <property type="entry name" value="IQ"/>
    <property type="match status" value="2"/>
</dbReference>
<dbReference type="GO" id="GO:0005546">
    <property type="term" value="F:phosphatidylinositol-4,5-bisphosphate binding"/>
    <property type="evidence" value="ECO:0007669"/>
    <property type="project" value="UniProtKB-ARBA"/>
</dbReference>
<dbReference type="PROSITE" id="PS50096">
    <property type="entry name" value="IQ"/>
    <property type="match status" value="2"/>
</dbReference>
<dbReference type="PANTHER" id="PTHR13140">
    <property type="entry name" value="MYOSIN"/>
    <property type="match status" value="1"/>
</dbReference>
<feature type="domain" description="Myosin motor" evidence="10">
    <location>
        <begin position="1"/>
        <end position="724"/>
    </location>
</feature>
<dbReference type="InterPro" id="IPR027417">
    <property type="entry name" value="P-loop_NTPase"/>
</dbReference>
<evidence type="ECO:0000313" key="12">
    <source>
        <dbReference type="EMBL" id="JAS27072.1"/>
    </source>
</evidence>
<keyword evidence="4 9" id="KW-0067">ATP-binding</keyword>
<dbReference type="GO" id="GO:0005938">
    <property type="term" value="C:cell cortex"/>
    <property type="evidence" value="ECO:0007669"/>
    <property type="project" value="UniProtKB-ARBA"/>
</dbReference>
<evidence type="ECO:0000256" key="1">
    <source>
        <dbReference type="ARBA" id="ARBA00004413"/>
    </source>
</evidence>
<dbReference type="FunFam" id="1.10.10.820:FF:000001">
    <property type="entry name" value="Myosin heavy chain"/>
    <property type="match status" value="1"/>
</dbReference>